<dbReference type="InterPro" id="IPR020807">
    <property type="entry name" value="PKS_DH"/>
</dbReference>
<dbReference type="InterPro" id="IPR057326">
    <property type="entry name" value="KR_dom"/>
</dbReference>
<dbReference type="InterPro" id="IPR032821">
    <property type="entry name" value="PKS_assoc"/>
</dbReference>
<organism evidence="9 10">
    <name type="scientific">Micromonospora rubida</name>
    <dbReference type="NCBI Taxonomy" id="2697657"/>
    <lineage>
        <taxon>Bacteria</taxon>
        <taxon>Bacillati</taxon>
        <taxon>Actinomycetota</taxon>
        <taxon>Actinomycetes</taxon>
        <taxon>Micromonosporales</taxon>
        <taxon>Micromonosporaceae</taxon>
        <taxon>Micromonospora</taxon>
    </lineage>
</organism>
<gene>
    <name evidence="9" type="ORF">ACH4OY_32025</name>
</gene>
<dbReference type="InterPro" id="IPR013968">
    <property type="entry name" value="PKS_KR"/>
</dbReference>
<feature type="active site" description="Proton acceptor; for dehydratase activity" evidence="5">
    <location>
        <position position="588"/>
    </location>
</feature>
<dbReference type="InterPro" id="IPR016039">
    <property type="entry name" value="Thiolase-like"/>
</dbReference>
<dbReference type="InterPro" id="IPR006162">
    <property type="entry name" value="Ppantetheine_attach_site"/>
</dbReference>
<dbReference type="PANTHER" id="PTHR43775">
    <property type="entry name" value="FATTY ACID SYNTHASE"/>
    <property type="match status" value="1"/>
</dbReference>
<feature type="active site" description="Proton donor; for dehydratase activity" evidence="5">
    <location>
        <position position="751"/>
    </location>
</feature>
<evidence type="ECO:0000313" key="10">
    <source>
        <dbReference type="Proteomes" id="UP001611075"/>
    </source>
</evidence>
<dbReference type="RefSeq" id="WP_396686095.1">
    <property type="nucleotide sequence ID" value="NZ_JBIRPU010000068.1"/>
</dbReference>
<dbReference type="Gene3D" id="3.40.50.720">
    <property type="entry name" value="NAD(P)-binding Rossmann-like Domain"/>
    <property type="match status" value="1"/>
</dbReference>
<evidence type="ECO:0000313" key="9">
    <source>
        <dbReference type="EMBL" id="MFI0797265.1"/>
    </source>
</evidence>
<dbReference type="Pfam" id="PF22953">
    <property type="entry name" value="SpnB_Rossmann"/>
    <property type="match status" value="1"/>
</dbReference>
<dbReference type="SUPFAM" id="SSF47336">
    <property type="entry name" value="ACP-like"/>
    <property type="match status" value="1"/>
</dbReference>
<dbReference type="InterPro" id="IPR050091">
    <property type="entry name" value="PKS_NRPS_Biosynth_Enz"/>
</dbReference>
<dbReference type="InterPro" id="IPR049900">
    <property type="entry name" value="PKS_mFAS_DH"/>
</dbReference>
<reference evidence="9 10" key="1">
    <citation type="submission" date="2024-10" db="EMBL/GenBank/DDBJ databases">
        <title>The Natural Products Discovery Center: Release of the First 8490 Sequenced Strains for Exploring Actinobacteria Biosynthetic Diversity.</title>
        <authorList>
            <person name="Kalkreuter E."/>
            <person name="Kautsar S.A."/>
            <person name="Yang D."/>
            <person name="Bader C.D."/>
            <person name="Teijaro C.N."/>
            <person name="Fluegel L."/>
            <person name="Davis C.M."/>
            <person name="Simpson J.R."/>
            <person name="Lauterbach L."/>
            <person name="Steele A.D."/>
            <person name="Gui C."/>
            <person name="Meng S."/>
            <person name="Li G."/>
            <person name="Viehrig K."/>
            <person name="Ye F."/>
            <person name="Su P."/>
            <person name="Kiefer A.F."/>
            <person name="Nichols A."/>
            <person name="Cepeda A.J."/>
            <person name="Yan W."/>
            <person name="Fan B."/>
            <person name="Jiang Y."/>
            <person name="Adhikari A."/>
            <person name="Zheng C.-J."/>
            <person name="Schuster L."/>
            <person name="Cowan T.M."/>
            <person name="Smanski M.J."/>
            <person name="Chevrette M.G."/>
            <person name="De Carvalho L.P.S."/>
            <person name="Shen B."/>
        </authorList>
    </citation>
    <scope>NUCLEOTIDE SEQUENCE [LARGE SCALE GENOMIC DNA]</scope>
    <source>
        <strain evidence="9 10">NPDC021253</strain>
    </source>
</reference>
<dbReference type="InterPro" id="IPR014043">
    <property type="entry name" value="Acyl_transferase_dom"/>
</dbReference>
<dbReference type="InterPro" id="IPR020841">
    <property type="entry name" value="PKS_Beta-ketoAc_synthase_dom"/>
</dbReference>
<sequence length="1460" mass="152274">MPLWLGSVKSNIGHTQAASGAAGIIKVIGALRHGVLPRTAHVDEPSPLVDWSSGAVSLLVDPVAWPPGARPRRAAVSSFGISGTNAHVILEEPPPTPARPERTAKAGTMVWPVSAASQPALREQAARLHAHLLARPQDHPADVMLSLTTTRALLAHRAVVVGDDRATLLDDLAVLAGDGTNARILRGDPSTSGELAFLFTGQGAQRAGMGRELAARFPVFAEALNESCDAFGDRLGRSLRDVLASGEQELLDRTIFTQPGLFAFEAALVTLLRHVGIRPRRVAGHSVGQIAAAHVAGVLSLPDAATLVAARARLMQALPEGGAMVSVRASEQEVAGLLTGRGDRVAIAAVNGPRSVVLSGEEPVVAEVAAALAERGHRTRRLRVSHAFHSPRMDPMLDEFRAVAETLAYHPPTLPVISGDRIDTAEYWVRHARDAVRFGDAVRDLHAAGVATFLEIGPDAVLTAMGQECLTGCDGEPPAFVATLRGDRPEQWSIVAALAALHARGSTVHWDRVFAGIDAHRVGLPTAVFQRRRYWPGGAPRRAGDATCFGLDAVDHPWLAAAVRPAGADAVLLTGQVSLDTHPWLADHRVGESMVFPGAALVELVLEAAGRLGADTLDELTMTSSLTLPATGATDVQVSVGAADTAGQRPVSVHARAAGSPHWRRIAAGAASAGDADDPTGSDEWPPAGAEAIDLTGWYDELADHRLRYGPAFRNLRAAWRRDGEVFAEVGLAEDANLREEPFGLHPALLDATLHTIGLGAHPVAGSTRLPFVWAGVRRFAVNPAAVRVRTVSTGPDTVSLDITDTAGRPVASVASLTLREASNNQTGTLFEVDWTAVPAGPATPDASWAVLGDGQQIARALTDAGQQVGRYPDLDALAAAGTPVPDAVLLVLDEVRPDADADLTAAVHATCHYILAQAQAWIADERFGATPMIVVTYGATSGENLPVAAARGLLLSAATENPGRFVLVDLDPAPASAQGLPQTLPRVLCLDEPQLALRDGTLLAARLAPVATGTAGPAATRTAERAPWPAEGTVLVTGATGALGRLVARHLVAVRGVRHLLLLSRRGPDAPGAGDLHAELTGLGAEVTIAACDAADRDALAALLATIPTGHPLTAVVHAAGVLDDGVLGALTGARVDAVLRPKVDAAWNLHELTRDTDLAAFVVFSSIAGTLGTAGQAGYAAANAFLDALARHRRARGSTALSLGWGAWADSGMATTLGAADLARVARSGVGVLATDDGLRLLEAALASDPAHVVPLRLDTAALDLDAPALLRGLTRTRPAPRSRSSEVDVLKRRLATLSQPKRHRVLTDLVRAETATVLNYPGAARIPAERSFTDLGADSLTALELRNALTRATGVRLAPTVVFDHPTPAALARLLHDELVVEPAPDGPGDFDEVRFRREFAALPVERLREAGLLAGLLDLIESGDPGAPVVAADDDGVIDGLGVAELVRLATEVVDS</sequence>
<keyword evidence="10" id="KW-1185">Reference proteome</keyword>
<accession>A0ABW7SU64</accession>
<dbReference type="PROSITE" id="PS50075">
    <property type="entry name" value="CARRIER"/>
    <property type="match status" value="1"/>
</dbReference>
<dbReference type="CDD" id="cd08956">
    <property type="entry name" value="KR_3_FAS_SDR_x"/>
    <property type="match status" value="1"/>
</dbReference>
<dbReference type="InterPro" id="IPR042104">
    <property type="entry name" value="PKS_dehydratase_sf"/>
</dbReference>
<name>A0ABW7SU64_9ACTN</name>
<evidence type="ECO:0000259" key="6">
    <source>
        <dbReference type="PROSITE" id="PS50075"/>
    </source>
</evidence>
<dbReference type="InterPro" id="IPR001227">
    <property type="entry name" value="Ac_transferase_dom_sf"/>
</dbReference>
<dbReference type="InterPro" id="IPR036736">
    <property type="entry name" value="ACP-like_sf"/>
</dbReference>
<keyword evidence="4" id="KW-0012">Acyltransferase</keyword>
<dbReference type="Pfam" id="PF14765">
    <property type="entry name" value="PS-DH"/>
    <property type="match status" value="1"/>
</dbReference>
<feature type="region of interest" description="C-terminal hotdog fold" evidence="5">
    <location>
        <begin position="690"/>
        <end position="828"/>
    </location>
</feature>
<dbReference type="InterPro" id="IPR014031">
    <property type="entry name" value="Ketoacyl_synth_C"/>
</dbReference>
<dbReference type="Pfam" id="PF00550">
    <property type="entry name" value="PP-binding"/>
    <property type="match status" value="1"/>
</dbReference>
<dbReference type="Gene3D" id="3.40.366.10">
    <property type="entry name" value="Malonyl-Coenzyme A Acyl Carrier Protein, domain 2"/>
    <property type="match status" value="1"/>
</dbReference>
<dbReference type="SUPFAM" id="SSF51735">
    <property type="entry name" value="NAD(P)-binding Rossmann-fold domains"/>
    <property type="match status" value="2"/>
</dbReference>
<dbReference type="Pfam" id="PF02801">
    <property type="entry name" value="Ketoacyl-synt_C"/>
    <property type="match status" value="1"/>
</dbReference>
<dbReference type="PROSITE" id="PS52019">
    <property type="entry name" value="PKS_MFAS_DH"/>
    <property type="match status" value="1"/>
</dbReference>
<dbReference type="Pfam" id="PF21089">
    <property type="entry name" value="PKS_DH_N"/>
    <property type="match status" value="1"/>
</dbReference>
<dbReference type="Proteomes" id="UP001611075">
    <property type="component" value="Unassembled WGS sequence"/>
</dbReference>
<evidence type="ECO:0000256" key="2">
    <source>
        <dbReference type="ARBA" id="ARBA00022553"/>
    </source>
</evidence>
<dbReference type="Gene3D" id="3.40.47.10">
    <property type="match status" value="1"/>
</dbReference>
<dbReference type="Gene3D" id="3.10.129.110">
    <property type="entry name" value="Polyketide synthase dehydratase"/>
    <property type="match status" value="1"/>
</dbReference>
<dbReference type="SMART" id="SM00823">
    <property type="entry name" value="PKS_PP"/>
    <property type="match status" value="1"/>
</dbReference>
<dbReference type="PROSITE" id="PS52004">
    <property type="entry name" value="KS3_2"/>
    <property type="match status" value="1"/>
</dbReference>
<feature type="domain" description="Carrier" evidence="6">
    <location>
        <begin position="1307"/>
        <end position="1382"/>
    </location>
</feature>
<dbReference type="Pfam" id="PF08659">
    <property type="entry name" value="KR"/>
    <property type="match status" value="1"/>
</dbReference>
<keyword evidence="1" id="KW-0596">Phosphopantetheine</keyword>
<dbReference type="InterPro" id="IPR049551">
    <property type="entry name" value="PKS_DH_C"/>
</dbReference>
<keyword evidence="3" id="KW-0808">Transferase</keyword>
<dbReference type="SMART" id="SM01294">
    <property type="entry name" value="PKS_PP_betabranch"/>
    <property type="match status" value="1"/>
</dbReference>
<dbReference type="EMBL" id="JBIRPU010000068">
    <property type="protein sequence ID" value="MFI0797265.1"/>
    <property type="molecule type" value="Genomic_DNA"/>
</dbReference>
<evidence type="ECO:0000259" key="7">
    <source>
        <dbReference type="PROSITE" id="PS52004"/>
    </source>
</evidence>
<evidence type="ECO:0000256" key="4">
    <source>
        <dbReference type="ARBA" id="ARBA00023315"/>
    </source>
</evidence>
<comment type="caution">
    <text evidence="9">The sequence shown here is derived from an EMBL/GenBank/DDBJ whole genome shotgun (WGS) entry which is preliminary data.</text>
</comment>
<dbReference type="InterPro" id="IPR020806">
    <property type="entry name" value="PKS_PP-bd"/>
</dbReference>
<dbReference type="PANTHER" id="PTHR43775:SF51">
    <property type="entry name" value="INACTIVE PHENOLPHTHIOCEROL SYNTHESIS POLYKETIDE SYNTHASE TYPE I PKS1-RELATED"/>
    <property type="match status" value="1"/>
</dbReference>
<dbReference type="SUPFAM" id="SSF52151">
    <property type="entry name" value="FabD/lysophospholipase-like"/>
    <property type="match status" value="1"/>
</dbReference>
<dbReference type="Gene3D" id="3.30.70.3290">
    <property type="match status" value="1"/>
</dbReference>
<dbReference type="Pfam" id="PF16197">
    <property type="entry name" value="KAsynt_C_assoc"/>
    <property type="match status" value="1"/>
</dbReference>
<feature type="domain" description="PKS/mFAS DH" evidence="8">
    <location>
        <begin position="556"/>
        <end position="828"/>
    </location>
</feature>
<dbReference type="SMART" id="SM00826">
    <property type="entry name" value="PKS_DH"/>
    <property type="match status" value="1"/>
</dbReference>
<protein>
    <submittedName>
        <fullName evidence="9">SDR family NAD(P)-dependent oxidoreductase</fullName>
    </submittedName>
</protein>
<dbReference type="Pfam" id="PF00698">
    <property type="entry name" value="Acyl_transf_1"/>
    <property type="match status" value="1"/>
</dbReference>
<evidence type="ECO:0000259" key="8">
    <source>
        <dbReference type="PROSITE" id="PS52019"/>
    </source>
</evidence>
<dbReference type="InterPro" id="IPR016036">
    <property type="entry name" value="Malonyl_transacylase_ACP-bd"/>
</dbReference>
<dbReference type="SMART" id="SM00822">
    <property type="entry name" value="PKS_KR"/>
    <property type="match status" value="1"/>
</dbReference>
<dbReference type="InterPro" id="IPR009081">
    <property type="entry name" value="PP-bd_ACP"/>
</dbReference>
<dbReference type="InterPro" id="IPR049552">
    <property type="entry name" value="PKS_DH_N"/>
</dbReference>
<dbReference type="InterPro" id="IPR055123">
    <property type="entry name" value="SpnB-like_Rossmann"/>
</dbReference>
<dbReference type="SUPFAM" id="SSF55048">
    <property type="entry name" value="Probable ACP-binding domain of malonyl-CoA ACP transacylase"/>
    <property type="match status" value="1"/>
</dbReference>
<dbReference type="SMART" id="SM00827">
    <property type="entry name" value="PKS_AT"/>
    <property type="match status" value="1"/>
</dbReference>
<dbReference type="SUPFAM" id="SSF53901">
    <property type="entry name" value="Thiolase-like"/>
    <property type="match status" value="1"/>
</dbReference>
<dbReference type="PROSITE" id="PS00012">
    <property type="entry name" value="PHOSPHOPANTETHEINE"/>
    <property type="match status" value="1"/>
</dbReference>
<evidence type="ECO:0000256" key="5">
    <source>
        <dbReference type="PROSITE-ProRule" id="PRU01363"/>
    </source>
</evidence>
<feature type="domain" description="Ketosynthase family 3 (KS3)" evidence="7">
    <location>
        <begin position="1"/>
        <end position="92"/>
    </location>
</feature>
<proteinExistence type="predicted"/>
<evidence type="ECO:0000256" key="3">
    <source>
        <dbReference type="ARBA" id="ARBA00022679"/>
    </source>
</evidence>
<dbReference type="InterPro" id="IPR016035">
    <property type="entry name" value="Acyl_Trfase/lysoPLipase"/>
</dbReference>
<feature type="region of interest" description="N-terminal hotdog fold" evidence="5">
    <location>
        <begin position="556"/>
        <end position="678"/>
    </location>
</feature>
<dbReference type="InterPro" id="IPR036291">
    <property type="entry name" value="NAD(P)-bd_dom_sf"/>
</dbReference>
<keyword evidence="2" id="KW-0597">Phosphoprotein</keyword>
<dbReference type="Gene3D" id="1.10.1200.10">
    <property type="entry name" value="ACP-like"/>
    <property type="match status" value="1"/>
</dbReference>
<evidence type="ECO:0000256" key="1">
    <source>
        <dbReference type="ARBA" id="ARBA00022450"/>
    </source>
</evidence>